<evidence type="ECO:0000313" key="6">
    <source>
        <dbReference type="EMBL" id="WNG51878.1"/>
    </source>
</evidence>
<evidence type="ECO:0000256" key="4">
    <source>
        <dbReference type="PROSITE-ProRule" id="PRU00335"/>
    </source>
</evidence>
<dbReference type="PRINTS" id="PR00455">
    <property type="entry name" value="HTHTETR"/>
</dbReference>
<reference evidence="6 7" key="1">
    <citation type="submission" date="2019-08" db="EMBL/GenBank/DDBJ databases">
        <title>Archangium and Cystobacter genomes.</title>
        <authorList>
            <person name="Chen I.-C.K."/>
            <person name="Wielgoss S."/>
        </authorList>
    </citation>
    <scope>NUCLEOTIDE SEQUENCE [LARGE SCALE GENOMIC DNA]</scope>
    <source>
        <strain evidence="6 7">Cbm 6</strain>
    </source>
</reference>
<organism evidence="6 7">
    <name type="scientific">Archangium minus</name>
    <dbReference type="NCBI Taxonomy" id="83450"/>
    <lineage>
        <taxon>Bacteria</taxon>
        <taxon>Pseudomonadati</taxon>
        <taxon>Myxococcota</taxon>
        <taxon>Myxococcia</taxon>
        <taxon>Myxococcales</taxon>
        <taxon>Cystobacterineae</taxon>
        <taxon>Archangiaceae</taxon>
        <taxon>Archangium</taxon>
    </lineage>
</organism>
<dbReference type="RefSeq" id="WP_395812182.1">
    <property type="nucleotide sequence ID" value="NZ_CP043494.1"/>
</dbReference>
<dbReference type="Gene3D" id="1.10.357.10">
    <property type="entry name" value="Tetracycline Repressor, domain 2"/>
    <property type="match status" value="1"/>
</dbReference>
<evidence type="ECO:0000256" key="1">
    <source>
        <dbReference type="ARBA" id="ARBA00023015"/>
    </source>
</evidence>
<keyword evidence="1" id="KW-0805">Transcription regulation</keyword>
<evidence type="ECO:0000313" key="7">
    <source>
        <dbReference type="Proteomes" id="UP001611383"/>
    </source>
</evidence>
<keyword evidence="3" id="KW-0804">Transcription</keyword>
<dbReference type="InterPro" id="IPR041479">
    <property type="entry name" value="TetR_CgmR_C"/>
</dbReference>
<dbReference type="InterPro" id="IPR009057">
    <property type="entry name" value="Homeodomain-like_sf"/>
</dbReference>
<evidence type="ECO:0000259" key="5">
    <source>
        <dbReference type="PROSITE" id="PS50977"/>
    </source>
</evidence>
<feature type="domain" description="HTH tetR-type" evidence="5">
    <location>
        <begin position="6"/>
        <end position="66"/>
    </location>
</feature>
<dbReference type="PANTHER" id="PTHR47506:SF1">
    <property type="entry name" value="HTH-TYPE TRANSCRIPTIONAL REGULATOR YJDC"/>
    <property type="match status" value="1"/>
</dbReference>
<dbReference type="PROSITE" id="PS50977">
    <property type="entry name" value="HTH_TETR_2"/>
    <property type="match status" value="1"/>
</dbReference>
<proteinExistence type="predicted"/>
<dbReference type="SUPFAM" id="SSF46689">
    <property type="entry name" value="Homeodomain-like"/>
    <property type="match status" value="1"/>
</dbReference>
<dbReference type="Pfam" id="PF17937">
    <property type="entry name" value="TetR_C_28"/>
    <property type="match status" value="1"/>
</dbReference>
<dbReference type="InterPro" id="IPR001647">
    <property type="entry name" value="HTH_TetR"/>
</dbReference>
<dbReference type="Proteomes" id="UP001611383">
    <property type="component" value="Chromosome"/>
</dbReference>
<name>A0ABY9X917_9BACT</name>
<keyword evidence="2 4" id="KW-0238">DNA-binding</keyword>
<dbReference type="Pfam" id="PF00440">
    <property type="entry name" value="TetR_N"/>
    <property type="match status" value="1"/>
</dbReference>
<sequence>MGRYQAVDRDSVLDAAELIVRTRGIAALTIDAVAKAAGISKGGVQSSFGTKDQLIAAMYARWGTEFEAAIARQAGEEPSPMARLRAYIEVTYRTDKAEGDRAAGMMAALLNAPEHLRQFQQWYASQLDGIDMSTPEGRRARLAFLANEGLFMLRSFGFMKMSEREWREIYADIRGLLDDAEGRKT</sequence>
<feature type="DNA-binding region" description="H-T-H motif" evidence="4">
    <location>
        <begin position="29"/>
        <end position="48"/>
    </location>
</feature>
<protein>
    <submittedName>
        <fullName evidence="6">TetR/AcrR family transcriptional regulator</fullName>
    </submittedName>
</protein>
<evidence type="ECO:0000256" key="2">
    <source>
        <dbReference type="ARBA" id="ARBA00023125"/>
    </source>
</evidence>
<accession>A0ABY9X917</accession>
<dbReference type="EMBL" id="CP043494">
    <property type="protein sequence ID" value="WNG51878.1"/>
    <property type="molecule type" value="Genomic_DNA"/>
</dbReference>
<evidence type="ECO:0000256" key="3">
    <source>
        <dbReference type="ARBA" id="ARBA00023163"/>
    </source>
</evidence>
<dbReference type="PANTHER" id="PTHR47506">
    <property type="entry name" value="TRANSCRIPTIONAL REGULATORY PROTEIN"/>
    <property type="match status" value="1"/>
</dbReference>
<gene>
    <name evidence="6" type="ORF">F0U60_53050</name>
</gene>
<keyword evidence="7" id="KW-1185">Reference proteome</keyword>